<feature type="region of interest" description="Disordered" evidence="2">
    <location>
        <begin position="66"/>
        <end position="85"/>
    </location>
</feature>
<comment type="caution">
    <text evidence="3">The sequence shown here is derived from an EMBL/GenBank/DDBJ whole genome shotgun (WGS) entry which is preliminary data.</text>
</comment>
<feature type="coiled-coil region" evidence="1">
    <location>
        <begin position="158"/>
        <end position="240"/>
    </location>
</feature>
<evidence type="ECO:0000256" key="1">
    <source>
        <dbReference type="SAM" id="Coils"/>
    </source>
</evidence>
<sequence>MASLEPRRNRGKRQVTSTEEKEQDDQFYGSYFGQGGNEPLEDEEEDDENFSSYTRSECEEQVNLVPENENQNQNEQNNKIDNNIQQEKYMKQEKNSKKREKGNDCHVTIRPNINQEEDNLALKQLVSSDSNNAPKVNQQVQIMQAVQNLNKEEGKPKIIHLQQENELVQELKQQQEQQNQKQQLQNKQQILQFQQQQIQQQIQNEQVKMQKNFQEVGTNQNQKVAEVQKSQQQIQQLREQQYQIHQQQFQNSQYQIMLEKQQKQREWQKSIALMNDNLRKYPYLRGIHFQKSIYEFKRYQFSYIKWSDGQTYQHNPPEINRELYQAPEKIENDITDFDKPDYLLKLFEIEDQKWQIDNDYQQMKQALKKVNLLLKEANEDNFQESKHFHYINQMNLFGTYNILIASSFSNVKNLRTKIQERMKQFQNIKQEKIVQWKHLDKLFYQPSLDQEFYNQKMNLISQLRIQQQISEENIDDDQKQKLLEEVFTVKQYLPIHYYVAQDFVNRKQKQKLSQEEDQRISQQFIQNNQLLLNKLSKQYEQIQKEQNKQQQQNSIKLKLPTLIYQFTHKFALSMSTNILLKFITNDYPMEQQRKSIIDILEDLVKNFLGQNYILEDFQFKTRIKQDNLKNVCQSIKNIIDQFPELKPQFLKQKIQNLESENNSQNKQQQQENNRHQNNSFTNLTFDSDFIQQDDQIYHYISEKLDINLEDINYKNENYEKIKTDNKFINRQQFFPNLKTGKYQFGSSIKFLIYTYVYLLYERISCIYDTIESDSKLQQQKINIAEFKRINHYTLEEDQLLSDQQISVSEMVNEILVHCAFKRINELQYEEITKAFGPNIRGIFMELKFILTSFKKCINNYLEDRSEDNINMTIQIENENEQILKKLDDSLKKNYINSKNILYRFIFDQNIGLFFAHQINTEEFKYKEIIELDDTESEEVQEIQDSESNEKIIVSQNYPQNNDTNTKNLRSKNNDNNSNINNVMVISDSEDNKEIQKQTEKQQNNQNYYNQDDSDDSEDLSYNENEQSNEDDEGEDYDNDEDDEEEDFSQESEENSVQTSQGDKYSYDEKQENQMNNIRENLQNQNYQVQKESNQEKLEQNLPQQIQENLQFNQIQQQVVLEDEEEDDLFADSGKKQTSQFNCAAGQTGFNNQKDSFVVNIDNNNNDSLDSFIEDDQNQNIYNANQKQSQRDKENDYQMQNQNNGLDIIQKKIKLN</sequence>
<proteinExistence type="predicted"/>
<dbReference type="AlphaFoldDB" id="A0A0V0R0N8"/>
<evidence type="ECO:0000313" key="3">
    <source>
        <dbReference type="EMBL" id="KRX07733.1"/>
    </source>
</evidence>
<evidence type="ECO:0000313" key="4">
    <source>
        <dbReference type="Proteomes" id="UP000054937"/>
    </source>
</evidence>
<protein>
    <submittedName>
        <fullName evidence="3">Uncharacterized protein</fullName>
    </submittedName>
</protein>
<organism evidence="3 4">
    <name type="scientific">Pseudocohnilembus persalinus</name>
    <name type="common">Ciliate</name>
    <dbReference type="NCBI Taxonomy" id="266149"/>
    <lineage>
        <taxon>Eukaryota</taxon>
        <taxon>Sar</taxon>
        <taxon>Alveolata</taxon>
        <taxon>Ciliophora</taxon>
        <taxon>Intramacronucleata</taxon>
        <taxon>Oligohymenophorea</taxon>
        <taxon>Scuticociliatia</taxon>
        <taxon>Philasterida</taxon>
        <taxon>Pseudocohnilembidae</taxon>
        <taxon>Pseudocohnilembus</taxon>
    </lineage>
</organism>
<keyword evidence="4" id="KW-1185">Reference proteome</keyword>
<accession>A0A0V0R0N8</accession>
<feature type="region of interest" description="Disordered" evidence="2">
    <location>
        <begin position="1"/>
        <end position="60"/>
    </location>
</feature>
<keyword evidence="1" id="KW-0175">Coiled coil</keyword>
<dbReference type="InParanoid" id="A0A0V0R0N8"/>
<feature type="compositionally biased region" description="Acidic residues" evidence="2">
    <location>
        <begin position="1011"/>
        <end position="1053"/>
    </location>
</feature>
<feature type="compositionally biased region" description="Acidic residues" evidence="2">
    <location>
        <begin position="39"/>
        <end position="49"/>
    </location>
</feature>
<feature type="compositionally biased region" description="Polar residues" evidence="2">
    <location>
        <begin position="953"/>
        <end position="963"/>
    </location>
</feature>
<evidence type="ECO:0000256" key="2">
    <source>
        <dbReference type="SAM" id="MobiDB-lite"/>
    </source>
</evidence>
<name>A0A0V0R0N8_PSEPJ</name>
<feature type="compositionally biased region" description="Low complexity" evidence="2">
    <location>
        <begin position="1000"/>
        <end position="1010"/>
    </location>
</feature>
<feature type="coiled-coil region" evidence="1">
    <location>
        <begin position="525"/>
        <end position="552"/>
    </location>
</feature>
<dbReference type="Proteomes" id="UP000054937">
    <property type="component" value="Unassembled WGS sequence"/>
</dbReference>
<gene>
    <name evidence="3" type="ORF">PPERSA_05796</name>
</gene>
<feature type="region of interest" description="Disordered" evidence="2">
    <location>
        <begin position="943"/>
        <end position="1065"/>
    </location>
</feature>
<feature type="compositionally biased region" description="Basic and acidic residues" evidence="2">
    <location>
        <begin position="989"/>
        <end position="999"/>
    </location>
</feature>
<dbReference type="EMBL" id="LDAU01000081">
    <property type="protein sequence ID" value="KRX07733.1"/>
    <property type="molecule type" value="Genomic_DNA"/>
</dbReference>
<feature type="coiled-coil region" evidence="1">
    <location>
        <begin position="1067"/>
        <end position="1098"/>
    </location>
</feature>
<reference evidence="3 4" key="1">
    <citation type="journal article" date="2015" name="Sci. Rep.">
        <title>Genome of the facultative scuticociliatosis pathogen Pseudocohnilembus persalinus provides insight into its virulence through horizontal gene transfer.</title>
        <authorList>
            <person name="Xiong J."/>
            <person name="Wang G."/>
            <person name="Cheng J."/>
            <person name="Tian M."/>
            <person name="Pan X."/>
            <person name="Warren A."/>
            <person name="Jiang C."/>
            <person name="Yuan D."/>
            <person name="Miao W."/>
        </authorList>
    </citation>
    <scope>NUCLEOTIDE SEQUENCE [LARGE SCALE GENOMIC DNA]</scope>
    <source>
        <strain evidence="3">36N120E</strain>
    </source>
</reference>